<evidence type="ECO:0000256" key="1">
    <source>
        <dbReference type="SAM" id="MobiDB-lite"/>
    </source>
</evidence>
<accession>A0A9W6YLL2</accession>
<dbReference type="InterPro" id="IPR050951">
    <property type="entry name" value="Retrovirus_Pol_polyprotein"/>
</dbReference>
<evidence type="ECO:0000259" key="2">
    <source>
        <dbReference type="Pfam" id="PF17921"/>
    </source>
</evidence>
<dbReference type="Pfam" id="PF17921">
    <property type="entry name" value="Integrase_H2C2"/>
    <property type="match status" value="1"/>
</dbReference>
<reference evidence="3" key="1">
    <citation type="submission" date="2023-04" db="EMBL/GenBank/DDBJ databases">
        <title>Phytophthora fragariaefolia NBRC 109709.</title>
        <authorList>
            <person name="Ichikawa N."/>
            <person name="Sato H."/>
            <person name="Tonouchi N."/>
        </authorList>
    </citation>
    <scope>NUCLEOTIDE SEQUENCE</scope>
    <source>
        <strain evidence="3">NBRC 109709</strain>
    </source>
</reference>
<dbReference type="Proteomes" id="UP001165121">
    <property type="component" value="Unassembled WGS sequence"/>
</dbReference>
<dbReference type="PANTHER" id="PTHR37984:SF5">
    <property type="entry name" value="PROTEIN NYNRIN-LIKE"/>
    <property type="match status" value="1"/>
</dbReference>
<feature type="region of interest" description="Disordered" evidence="1">
    <location>
        <begin position="1"/>
        <end position="23"/>
    </location>
</feature>
<gene>
    <name evidence="3" type="ORF">Pfra01_002841900</name>
</gene>
<dbReference type="InterPro" id="IPR041588">
    <property type="entry name" value="Integrase_H2C2"/>
</dbReference>
<organism evidence="3 4">
    <name type="scientific">Phytophthora fragariaefolia</name>
    <dbReference type="NCBI Taxonomy" id="1490495"/>
    <lineage>
        <taxon>Eukaryota</taxon>
        <taxon>Sar</taxon>
        <taxon>Stramenopiles</taxon>
        <taxon>Oomycota</taxon>
        <taxon>Peronosporomycetes</taxon>
        <taxon>Peronosporales</taxon>
        <taxon>Peronosporaceae</taxon>
        <taxon>Phytophthora</taxon>
    </lineage>
</organism>
<dbReference type="EMBL" id="BSXT01008891">
    <property type="protein sequence ID" value="GMF67977.1"/>
    <property type="molecule type" value="Genomic_DNA"/>
</dbReference>
<dbReference type="PANTHER" id="PTHR37984">
    <property type="entry name" value="PROTEIN CBG26694"/>
    <property type="match status" value="1"/>
</dbReference>
<dbReference type="Gene3D" id="1.10.340.70">
    <property type="match status" value="1"/>
</dbReference>
<proteinExistence type="predicted"/>
<evidence type="ECO:0000313" key="4">
    <source>
        <dbReference type="Proteomes" id="UP001165121"/>
    </source>
</evidence>
<comment type="caution">
    <text evidence="3">The sequence shown here is derived from an EMBL/GenBank/DDBJ whole genome shotgun (WGS) entry which is preliminary data.</text>
</comment>
<name>A0A9W6YLL2_9STRA</name>
<sequence length="148" mass="17574">MAAVVTRSHTQEQDDQGEPMGPLEYHTERWRRIEAHQEIDLRSMNLIKFLNGEIDRFSRAQTRKLSKKAEIFVVDECGVLYRLSRLTGNRPQDMTDELRLVVPETLRLDMLHYAHEDFQGGHQGVTRTFERLRSQFYWRSMYSDVRDS</sequence>
<dbReference type="FunFam" id="1.10.340.70:FF:000001">
    <property type="entry name" value="Retrovirus-related Pol polyprotein from transposon gypsy-like Protein"/>
    <property type="match status" value="1"/>
</dbReference>
<evidence type="ECO:0000313" key="3">
    <source>
        <dbReference type="EMBL" id="GMF67977.1"/>
    </source>
</evidence>
<dbReference type="OrthoDB" id="126096at2759"/>
<keyword evidence="4" id="KW-1185">Reference proteome</keyword>
<feature type="domain" description="Integrase zinc-binding" evidence="2">
    <location>
        <begin position="102"/>
        <end position="147"/>
    </location>
</feature>
<protein>
    <submittedName>
        <fullName evidence="3">Unnamed protein product</fullName>
    </submittedName>
</protein>
<dbReference type="AlphaFoldDB" id="A0A9W6YLL2"/>